<feature type="compositionally biased region" description="Polar residues" evidence="6">
    <location>
        <begin position="1"/>
        <end position="23"/>
    </location>
</feature>
<dbReference type="PANTHER" id="PTHR13556">
    <property type="entry name" value="TRANSCRIPTIONAL ADAPTER 3-RELATED"/>
    <property type="match status" value="1"/>
</dbReference>
<feature type="region of interest" description="Disordered" evidence="6">
    <location>
        <begin position="586"/>
        <end position="613"/>
    </location>
</feature>
<comment type="caution">
    <text evidence="7">The sequence shown here is derived from an EMBL/GenBank/DDBJ whole genome shotgun (WGS) entry which is preliminary data.</text>
</comment>
<dbReference type="GO" id="GO:0000124">
    <property type="term" value="C:SAGA complex"/>
    <property type="evidence" value="ECO:0007669"/>
    <property type="project" value="TreeGrafter"/>
</dbReference>
<dbReference type="AlphaFoldDB" id="A0AAD5K4R2"/>
<keyword evidence="5" id="KW-0539">Nucleus</keyword>
<dbReference type="Proteomes" id="UP001209540">
    <property type="component" value="Unassembled WGS sequence"/>
</dbReference>
<dbReference type="EMBL" id="JAIXMP010000031">
    <property type="protein sequence ID" value="KAI9250910.1"/>
    <property type="molecule type" value="Genomic_DNA"/>
</dbReference>
<comment type="similarity">
    <text evidence="2">Belongs to the NGG1 family.</text>
</comment>
<organism evidence="7 8">
    <name type="scientific">Phascolomyces articulosus</name>
    <dbReference type="NCBI Taxonomy" id="60185"/>
    <lineage>
        <taxon>Eukaryota</taxon>
        <taxon>Fungi</taxon>
        <taxon>Fungi incertae sedis</taxon>
        <taxon>Mucoromycota</taxon>
        <taxon>Mucoromycotina</taxon>
        <taxon>Mucoromycetes</taxon>
        <taxon>Mucorales</taxon>
        <taxon>Lichtheimiaceae</taxon>
        <taxon>Phascolomyces</taxon>
    </lineage>
</organism>
<keyword evidence="8" id="KW-1185">Reference proteome</keyword>
<feature type="region of interest" description="Disordered" evidence="6">
    <location>
        <begin position="278"/>
        <end position="352"/>
    </location>
</feature>
<feature type="compositionally biased region" description="Low complexity" evidence="6">
    <location>
        <begin position="24"/>
        <end position="43"/>
    </location>
</feature>
<evidence type="ECO:0000256" key="5">
    <source>
        <dbReference type="ARBA" id="ARBA00023242"/>
    </source>
</evidence>
<dbReference type="InterPro" id="IPR019340">
    <property type="entry name" value="Histone_AcTrfase_su3"/>
</dbReference>
<feature type="compositionally biased region" description="Polar residues" evidence="6">
    <location>
        <begin position="300"/>
        <end position="315"/>
    </location>
</feature>
<comment type="subcellular location">
    <subcellularLocation>
        <location evidence="1">Nucleus</location>
    </subcellularLocation>
</comment>
<evidence type="ECO:0000313" key="7">
    <source>
        <dbReference type="EMBL" id="KAI9250910.1"/>
    </source>
</evidence>
<evidence type="ECO:0000256" key="4">
    <source>
        <dbReference type="ARBA" id="ARBA00023163"/>
    </source>
</evidence>
<evidence type="ECO:0000313" key="8">
    <source>
        <dbReference type="Proteomes" id="UP001209540"/>
    </source>
</evidence>
<evidence type="ECO:0000256" key="1">
    <source>
        <dbReference type="ARBA" id="ARBA00004123"/>
    </source>
</evidence>
<proteinExistence type="inferred from homology"/>
<keyword evidence="3" id="KW-0805">Transcription regulation</keyword>
<reference evidence="7" key="2">
    <citation type="submission" date="2023-02" db="EMBL/GenBank/DDBJ databases">
        <authorList>
            <consortium name="DOE Joint Genome Institute"/>
            <person name="Mondo S.J."/>
            <person name="Chang Y."/>
            <person name="Wang Y."/>
            <person name="Ahrendt S."/>
            <person name="Andreopoulos W."/>
            <person name="Barry K."/>
            <person name="Beard J."/>
            <person name="Benny G.L."/>
            <person name="Blankenship S."/>
            <person name="Bonito G."/>
            <person name="Cuomo C."/>
            <person name="Desiro A."/>
            <person name="Gervers K.A."/>
            <person name="Hundley H."/>
            <person name="Kuo A."/>
            <person name="LaButti K."/>
            <person name="Lang B.F."/>
            <person name="Lipzen A."/>
            <person name="O'Donnell K."/>
            <person name="Pangilinan J."/>
            <person name="Reynolds N."/>
            <person name="Sandor L."/>
            <person name="Smith M.W."/>
            <person name="Tsang A."/>
            <person name="Grigoriev I.V."/>
            <person name="Stajich J.E."/>
            <person name="Spatafora J.W."/>
        </authorList>
    </citation>
    <scope>NUCLEOTIDE SEQUENCE</scope>
    <source>
        <strain evidence="7">RSA 2281</strain>
    </source>
</reference>
<dbReference type="Pfam" id="PF10198">
    <property type="entry name" value="Ada3"/>
    <property type="match status" value="1"/>
</dbReference>
<dbReference type="GO" id="GO:0006357">
    <property type="term" value="P:regulation of transcription by RNA polymerase II"/>
    <property type="evidence" value="ECO:0007669"/>
    <property type="project" value="TreeGrafter"/>
</dbReference>
<accession>A0AAD5K4R2</accession>
<gene>
    <name evidence="7" type="ORF">BDA99DRAFT_204708</name>
</gene>
<feature type="compositionally biased region" description="Basic and acidic residues" evidence="6">
    <location>
        <begin position="67"/>
        <end position="84"/>
    </location>
</feature>
<feature type="region of interest" description="Disordered" evidence="6">
    <location>
        <begin position="1"/>
        <end position="48"/>
    </location>
</feature>
<dbReference type="PANTHER" id="PTHR13556:SF2">
    <property type="entry name" value="TRANSCRIPTIONAL ADAPTER 3"/>
    <property type="match status" value="1"/>
</dbReference>
<feature type="compositionally biased region" description="Low complexity" evidence="6">
    <location>
        <begin position="602"/>
        <end position="613"/>
    </location>
</feature>
<evidence type="ECO:0000256" key="6">
    <source>
        <dbReference type="SAM" id="MobiDB-lite"/>
    </source>
</evidence>
<feature type="compositionally biased region" description="Basic and acidic residues" evidence="6">
    <location>
        <begin position="343"/>
        <end position="352"/>
    </location>
</feature>
<feature type="compositionally biased region" description="Low complexity" evidence="6">
    <location>
        <begin position="316"/>
        <end position="342"/>
    </location>
</feature>
<feature type="region of interest" description="Disordered" evidence="6">
    <location>
        <begin position="67"/>
        <end position="219"/>
    </location>
</feature>
<sequence>MDSNLSRQYSPPTSVSPTITGHYTQTSRNNSTNSPSSSLPTANDLSSIRADLERVLTHTEKRRKYLEKDIHHLQKNVKIRDSDGRGGSSGKNVNKMMRIKRESDDHSSNSSQSKPPDRQIALEALRRRRRRDEIDSSEDDLPSSTRSESPHHIVKIKKLDAAPTSHSESPPPVSKSPSFGKQHKPPETKKKKTSKASSQGKHPKPKSAHTKTNNDVDFVRVKPKDQVSVLTFWSAMEPYFRQLTEEDRKFLLEKGDDAKPYLIPPLGRHYIETWAEEEQATVPSRGRSNSPVATRREGSVESTKNQTELSSNKEIATSGKAGTSSSSSTAAGGATTTDATADATKEEKPEPIPERVRYLKPTEPLTDDYLMTEDLSCGGLAERLLSSLVIEDMVDLAELKNMILLDDATTNGVGTDDDMDLDSVSSSEGGRTVVELSNNPPEDIVDFEERLKRELRYAGLFGDEDIAWNAREDDDICAELRRLGRELKEQVKVNEFRKKRLLEVVDRQLQYEQYRNVLDTYDSQVEQCYMKRFRIQKSKKRKATAPRAMLSENAVNAMDKRRTWINGLGPIFKDKNLIMPSKSIYRDDFDQDNDSDSMEGVSSNNNSNNTPST</sequence>
<keyword evidence="4" id="KW-0804">Transcription</keyword>
<name>A0AAD5K4R2_9FUNG</name>
<dbReference type="GO" id="GO:0005634">
    <property type="term" value="C:nucleus"/>
    <property type="evidence" value="ECO:0007669"/>
    <property type="project" value="UniProtKB-SubCell"/>
</dbReference>
<evidence type="ECO:0000256" key="3">
    <source>
        <dbReference type="ARBA" id="ARBA00023015"/>
    </source>
</evidence>
<reference evidence="7" key="1">
    <citation type="journal article" date="2022" name="IScience">
        <title>Evolution of zygomycete secretomes and the origins of terrestrial fungal ecologies.</title>
        <authorList>
            <person name="Chang Y."/>
            <person name="Wang Y."/>
            <person name="Mondo S."/>
            <person name="Ahrendt S."/>
            <person name="Andreopoulos W."/>
            <person name="Barry K."/>
            <person name="Beard J."/>
            <person name="Benny G.L."/>
            <person name="Blankenship S."/>
            <person name="Bonito G."/>
            <person name="Cuomo C."/>
            <person name="Desiro A."/>
            <person name="Gervers K.A."/>
            <person name="Hundley H."/>
            <person name="Kuo A."/>
            <person name="LaButti K."/>
            <person name="Lang B.F."/>
            <person name="Lipzen A."/>
            <person name="O'Donnell K."/>
            <person name="Pangilinan J."/>
            <person name="Reynolds N."/>
            <person name="Sandor L."/>
            <person name="Smith M.E."/>
            <person name="Tsang A."/>
            <person name="Grigoriev I.V."/>
            <person name="Stajich J.E."/>
            <person name="Spatafora J.W."/>
        </authorList>
    </citation>
    <scope>NUCLEOTIDE SEQUENCE</scope>
    <source>
        <strain evidence="7">RSA 2281</strain>
    </source>
</reference>
<evidence type="ECO:0000256" key="2">
    <source>
        <dbReference type="ARBA" id="ARBA00005330"/>
    </source>
</evidence>
<dbReference type="GO" id="GO:0003713">
    <property type="term" value="F:transcription coactivator activity"/>
    <property type="evidence" value="ECO:0007669"/>
    <property type="project" value="TreeGrafter"/>
</dbReference>
<protein>
    <submittedName>
        <fullName evidence="7">Histone acetyltransferases subunit 3-domain-containing protein</fullName>
    </submittedName>
</protein>